<dbReference type="STRING" id="1432141.A0A015J8G4"/>
<dbReference type="Pfam" id="PF12895">
    <property type="entry name" value="ANAPC3"/>
    <property type="match status" value="1"/>
</dbReference>
<dbReference type="SMR" id="A0A015J8G4"/>
<evidence type="ECO:0000313" key="4">
    <source>
        <dbReference type="EMBL" id="EXX63150.1"/>
    </source>
</evidence>
<name>A0A015J8G4_RHIIW</name>
<dbReference type="InterPro" id="IPR013083">
    <property type="entry name" value="Znf_RING/FYVE/PHD"/>
</dbReference>
<dbReference type="SUPFAM" id="SSF48452">
    <property type="entry name" value="TPR-like"/>
    <property type="match status" value="1"/>
</dbReference>
<dbReference type="SUPFAM" id="SSF57850">
    <property type="entry name" value="RING/U-box"/>
    <property type="match status" value="1"/>
</dbReference>
<dbReference type="Proteomes" id="UP000022910">
    <property type="component" value="Unassembled WGS sequence"/>
</dbReference>
<organism evidence="4 5">
    <name type="scientific">Rhizophagus irregularis (strain DAOM 197198w)</name>
    <name type="common">Glomus intraradices</name>
    <dbReference type="NCBI Taxonomy" id="1432141"/>
    <lineage>
        <taxon>Eukaryota</taxon>
        <taxon>Fungi</taxon>
        <taxon>Fungi incertae sedis</taxon>
        <taxon>Mucoromycota</taxon>
        <taxon>Glomeromycotina</taxon>
        <taxon>Glomeromycetes</taxon>
        <taxon>Glomerales</taxon>
        <taxon>Glomeraceae</taxon>
        <taxon>Rhizophagus</taxon>
    </lineage>
</organism>
<feature type="repeat" description="TPR" evidence="3">
    <location>
        <begin position="796"/>
        <end position="829"/>
    </location>
</feature>
<dbReference type="EMBL" id="JEMT01024083">
    <property type="protein sequence ID" value="EXX63150.1"/>
    <property type="molecule type" value="Genomic_DNA"/>
</dbReference>
<dbReference type="InterPro" id="IPR050498">
    <property type="entry name" value="Ycf3"/>
</dbReference>
<keyword evidence="1" id="KW-0677">Repeat</keyword>
<evidence type="ECO:0000256" key="2">
    <source>
        <dbReference type="ARBA" id="ARBA00022803"/>
    </source>
</evidence>
<protein>
    <submittedName>
        <fullName evidence="4">Uncharacterized protein</fullName>
    </submittedName>
</protein>
<dbReference type="SMART" id="SM00028">
    <property type="entry name" value="TPR"/>
    <property type="match status" value="8"/>
</dbReference>
<sequence length="1204" mass="141854">MEKYSIQNRGSSSLSNLENNTVILKTPLLKNTSNNRILLQLEKDGFDSPDEKAEELINKNLINLEYLFALKLLFENPLNQFSDGILRNSLVTLADPIHFDYYGKQSMVRLELHLRTWVAVLEKICVTPMRLSKELRDKVYNSLAKFAEIHNKTTQVMQEGIDNNYRSGFNQFNQLQQDDKENGNFINKRNYNIDFLLIHLRDTLHSLRDDETLFQEIIRRSKELLKAVFSITPPSTATGITPKDVSSLFSILTHLRRGLSFKYPVSSYYLDWRIMLIIQHNLFTWCDTEIAISKKFQEMILMEYFWSYLEREWVNVANNSILNSQSKFDEVSNKLVKVLRNTGNLLNDFAGNEPLTLPHTLWFGILDLVQTLIHKSTRISTHGLCYYLAIESLNRAPSSFIQFKAIEILFHLSNINNKMFSIIQIDFDQYVQKLNENNPTTDFSEKFQNLLSFTKNKSSDDFNFFINNDNEKGNGKGKEKCPIQIQNTNLTKKLSKSYNILENIANEMTCSIGHEPTDQLCVLKCQHTLSLNNFIKLKQKKCPECREKIEDNEIKYLPQNTIYKNLCSQFIEAGYVSSSKDNQYDSDSGDSDVNSILIKKKKIQEAIKLTSINRSLKSIFQIRKKQHPTYRNAIKELFEKNYKEAISCCKEFLKTFPQSYSMRCILAYTYRCLNDYKQAHLYLHEAIKLKEKRSIAWYISGEIYFRQKFYKDAKKNLQISLNYNAKINNIYIMLGICYMNCLYDYSALENFNTTLQNEPNNHLCLKNCAYIYERQDEYLNTLRILDKLLSINEKDSLILCYYGEILSKMEKYENAIIYFTKANNVDPENVHNLIKRATTYYILQEYDKALLDLNKIIQLDFTNSLAYYYKGLIYHTMKDISSSMGAFEKCIEFDSDNSLAKIQVNYLKYSQTSNIENSHELFTGINQISNINNNTSLLFVRCKIYIELKKYKDAKSDLDRLFTLSNDISFIYLLQKYSKFWSYLCKFYRIKKISELGIINKFYIYMFKIQRVYIISNLMNLNNDYQFQESNLNSSSGNILPIKHNCLSLPKFNVKELYRYILYDIVWKINIKRIISTDCFIKFIVKYEEYEENGHIHKKEYMLKYEDTIKLEGIGWIEYVPFYSICFVNSKWIQFSIETNKDSIDMQIDYIRFTNGCKQQIFFPESNILLPFNTKNVPEAFEDKYFSRKETENLLELKDLINNL</sequence>
<dbReference type="Gene3D" id="1.25.40.10">
    <property type="entry name" value="Tetratricopeptide repeat domain"/>
    <property type="match status" value="2"/>
</dbReference>
<dbReference type="OrthoDB" id="2423701at2759"/>
<evidence type="ECO:0000256" key="1">
    <source>
        <dbReference type="ARBA" id="ARBA00022737"/>
    </source>
</evidence>
<comment type="caution">
    <text evidence="4">The sequence shown here is derived from an EMBL/GenBank/DDBJ whole genome shotgun (WGS) entry which is preliminary data.</text>
</comment>
<dbReference type="Gene3D" id="3.30.40.10">
    <property type="entry name" value="Zinc/RING finger domain, C3HC4 (zinc finger)"/>
    <property type="match status" value="1"/>
</dbReference>
<keyword evidence="2 3" id="KW-0802">TPR repeat</keyword>
<dbReference type="InterPro" id="IPR011990">
    <property type="entry name" value="TPR-like_helical_dom_sf"/>
</dbReference>
<dbReference type="InterPro" id="IPR019734">
    <property type="entry name" value="TPR_rpt"/>
</dbReference>
<gene>
    <name evidence="4" type="ORF">RirG_155070</name>
</gene>
<dbReference type="HOGENOM" id="CLU_003439_1_0_1"/>
<feature type="repeat" description="TPR" evidence="3">
    <location>
        <begin position="864"/>
        <end position="897"/>
    </location>
</feature>
<evidence type="ECO:0000313" key="5">
    <source>
        <dbReference type="Proteomes" id="UP000022910"/>
    </source>
</evidence>
<dbReference type="Pfam" id="PF13181">
    <property type="entry name" value="TPR_8"/>
    <property type="match status" value="2"/>
</dbReference>
<accession>A0A015J8G4</accession>
<evidence type="ECO:0000256" key="3">
    <source>
        <dbReference type="PROSITE-ProRule" id="PRU00339"/>
    </source>
</evidence>
<dbReference type="PANTHER" id="PTHR44858">
    <property type="entry name" value="TETRATRICOPEPTIDE REPEAT PROTEIN 6"/>
    <property type="match status" value="1"/>
</dbReference>
<dbReference type="PROSITE" id="PS50005">
    <property type="entry name" value="TPR"/>
    <property type="match status" value="2"/>
</dbReference>
<proteinExistence type="predicted"/>
<reference evidence="4 5" key="1">
    <citation type="submission" date="2014-02" db="EMBL/GenBank/DDBJ databases">
        <title>Single nucleus genome sequencing reveals high similarity among nuclei of an endomycorrhizal fungus.</title>
        <authorList>
            <person name="Lin K."/>
            <person name="Geurts R."/>
            <person name="Zhang Z."/>
            <person name="Limpens E."/>
            <person name="Saunders D.G."/>
            <person name="Mu D."/>
            <person name="Pang E."/>
            <person name="Cao H."/>
            <person name="Cha H."/>
            <person name="Lin T."/>
            <person name="Zhou Q."/>
            <person name="Shang Y."/>
            <person name="Li Y."/>
            <person name="Ivanov S."/>
            <person name="Sharma T."/>
            <person name="Velzen R.V."/>
            <person name="Ruijter N.D."/>
            <person name="Aanen D.K."/>
            <person name="Win J."/>
            <person name="Kamoun S."/>
            <person name="Bisseling T."/>
            <person name="Huang S."/>
        </authorList>
    </citation>
    <scope>NUCLEOTIDE SEQUENCE [LARGE SCALE GENOMIC DNA]</scope>
    <source>
        <strain evidence="5">DAOM197198w</strain>
    </source>
</reference>
<dbReference type="PANTHER" id="PTHR44858:SF1">
    <property type="entry name" value="UDP-N-ACETYLGLUCOSAMINE--PEPTIDE N-ACETYLGLUCOSAMINYLTRANSFERASE SPINDLY-RELATED"/>
    <property type="match status" value="1"/>
</dbReference>
<dbReference type="AlphaFoldDB" id="A0A015J8G4"/>
<keyword evidence="5" id="KW-1185">Reference proteome</keyword>